<name>A0ABV0V9Z5_9TELE</name>
<dbReference type="EMBL" id="JAHRIQ010101142">
    <property type="protein sequence ID" value="MEQ2253931.1"/>
    <property type="molecule type" value="Genomic_DNA"/>
</dbReference>
<dbReference type="Proteomes" id="UP001482620">
    <property type="component" value="Unassembled WGS sequence"/>
</dbReference>
<proteinExistence type="predicted"/>
<evidence type="ECO:0000313" key="2">
    <source>
        <dbReference type="EMBL" id="MEQ2253931.1"/>
    </source>
</evidence>
<sequence length="73" mass="8555">MKRPECLCMQCHPDRWTQLGSSRESRREEHTVTVRPGPWNPTAFCYTDPNHRTPALHRPHSQTSLVGQPDRFE</sequence>
<keyword evidence="3" id="KW-1185">Reference proteome</keyword>
<accession>A0ABV0V9Z5</accession>
<comment type="caution">
    <text evidence="2">The sequence shown here is derived from an EMBL/GenBank/DDBJ whole genome shotgun (WGS) entry which is preliminary data.</text>
</comment>
<gene>
    <name evidence="2" type="ORF">ILYODFUR_037620</name>
</gene>
<feature type="compositionally biased region" description="Basic and acidic residues" evidence="1">
    <location>
        <begin position="23"/>
        <end position="32"/>
    </location>
</feature>
<feature type="region of interest" description="Disordered" evidence="1">
    <location>
        <begin position="18"/>
        <end position="73"/>
    </location>
</feature>
<protein>
    <submittedName>
        <fullName evidence="2">Uncharacterized protein</fullName>
    </submittedName>
</protein>
<reference evidence="2 3" key="1">
    <citation type="submission" date="2021-06" db="EMBL/GenBank/DDBJ databases">
        <authorList>
            <person name="Palmer J.M."/>
        </authorList>
    </citation>
    <scope>NUCLEOTIDE SEQUENCE [LARGE SCALE GENOMIC DNA]</scope>
    <source>
        <strain evidence="3">if_2019</strain>
        <tissue evidence="2">Muscle</tissue>
    </source>
</reference>
<evidence type="ECO:0000256" key="1">
    <source>
        <dbReference type="SAM" id="MobiDB-lite"/>
    </source>
</evidence>
<organism evidence="2 3">
    <name type="scientific">Ilyodon furcidens</name>
    <name type="common">goldbreast splitfin</name>
    <dbReference type="NCBI Taxonomy" id="33524"/>
    <lineage>
        <taxon>Eukaryota</taxon>
        <taxon>Metazoa</taxon>
        <taxon>Chordata</taxon>
        <taxon>Craniata</taxon>
        <taxon>Vertebrata</taxon>
        <taxon>Euteleostomi</taxon>
        <taxon>Actinopterygii</taxon>
        <taxon>Neopterygii</taxon>
        <taxon>Teleostei</taxon>
        <taxon>Neoteleostei</taxon>
        <taxon>Acanthomorphata</taxon>
        <taxon>Ovalentaria</taxon>
        <taxon>Atherinomorphae</taxon>
        <taxon>Cyprinodontiformes</taxon>
        <taxon>Goodeidae</taxon>
        <taxon>Ilyodon</taxon>
    </lineage>
</organism>
<evidence type="ECO:0000313" key="3">
    <source>
        <dbReference type="Proteomes" id="UP001482620"/>
    </source>
</evidence>